<sequence length="125" mass="13747">MSKHRVSLGQLAITVDNIEQALGFYQGILGLDFLFSPSSELAFLQCGDTRLMLTTPQGAGEVGRNSIPYFKVTGIEHYFRTAVAKGALGEREPQLTAAMDDHDLWMGFLRDPDGNLIGIMEEVAR</sequence>
<name>A0ABT8TDT8_9GAMM</name>
<dbReference type="SUPFAM" id="SSF54593">
    <property type="entry name" value="Glyoxalase/Bleomycin resistance protein/Dihydroxybiphenyl dioxygenase"/>
    <property type="match status" value="1"/>
</dbReference>
<gene>
    <name evidence="2" type="ORF">QWI16_05060</name>
</gene>
<accession>A0ABT8TDT8</accession>
<reference evidence="2" key="1">
    <citation type="submission" date="2023-07" db="EMBL/GenBank/DDBJ databases">
        <title>Gilvimarinus algae sp. nov., isolated from the surface of Kelp.</title>
        <authorList>
            <person name="Sun Y.Y."/>
            <person name="Gong Y."/>
            <person name="Du Z.J."/>
        </authorList>
    </citation>
    <scope>NUCLEOTIDE SEQUENCE</scope>
    <source>
        <strain evidence="2">SDUM040014</strain>
    </source>
</reference>
<dbReference type="CDD" id="cd06587">
    <property type="entry name" value="VOC"/>
    <property type="match status" value="1"/>
</dbReference>
<dbReference type="InterPro" id="IPR037523">
    <property type="entry name" value="VOC_core"/>
</dbReference>
<proteinExistence type="predicted"/>
<dbReference type="InterPro" id="IPR004360">
    <property type="entry name" value="Glyas_Fos-R_dOase_dom"/>
</dbReference>
<evidence type="ECO:0000259" key="1">
    <source>
        <dbReference type="PROSITE" id="PS51819"/>
    </source>
</evidence>
<feature type="domain" description="VOC" evidence="1">
    <location>
        <begin position="7"/>
        <end position="122"/>
    </location>
</feature>
<dbReference type="RefSeq" id="WP_302711665.1">
    <property type="nucleotide sequence ID" value="NZ_JAULRT010000035.1"/>
</dbReference>
<evidence type="ECO:0000313" key="2">
    <source>
        <dbReference type="EMBL" id="MDO3381533.1"/>
    </source>
</evidence>
<dbReference type="PROSITE" id="PS51819">
    <property type="entry name" value="VOC"/>
    <property type="match status" value="1"/>
</dbReference>
<dbReference type="InterPro" id="IPR029068">
    <property type="entry name" value="Glyas_Bleomycin-R_OHBP_Dase"/>
</dbReference>
<comment type="caution">
    <text evidence="2">The sequence shown here is derived from an EMBL/GenBank/DDBJ whole genome shotgun (WGS) entry which is preliminary data.</text>
</comment>
<organism evidence="2 3">
    <name type="scientific">Gilvimarinus algae</name>
    <dbReference type="NCBI Taxonomy" id="3058037"/>
    <lineage>
        <taxon>Bacteria</taxon>
        <taxon>Pseudomonadati</taxon>
        <taxon>Pseudomonadota</taxon>
        <taxon>Gammaproteobacteria</taxon>
        <taxon>Cellvibrionales</taxon>
        <taxon>Cellvibrionaceae</taxon>
        <taxon>Gilvimarinus</taxon>
    </lineage>
</organism>
<dbReference type="Gene3D" id="3.10.180.10">
    <property type="entry name" value="2,3-Dihydroxybiphenyl 1,2-Dioxygenase, domain 1"/>
    <property type="match status" value="1"/>
</dbReference>
<protein>
    <submittedName>
        <fullName evidence="2">VOC family protein</fullName>
    </submittedName>
</protein>
<dbReference type="EMBL" id="JAULRT010000035">
    <property type="protein sequence ID" value="MDO3381533.1"/>
    <property type="molecule type" value="Genomic_DNA"/>
</dbReference>
<keyword evidence="3" id="KW-1185">Reference proteome</keyword>
<evidence type="ECO:0000313" key="3">
    <source>
        <dbReference type="Proteomes" id="UP001168380"/>
    </source>
</evidence>
<dbReference type="Pfam" id="PF00903">
    <property type="entry name" value="Glyoxalase"/>
    <property type="match status" value="1"/>
</dbReference>
<dbReference type="Proteomes" id="UP001168380">
    <property type="component" value="Unassembled WGS sequence"/>
</dbReference>